<comment type="subcellular location">
    <subcellularLocation>
        <location evidence="1">Cytoplasm</location>
    </subcellularLocation>
</comment>
<evidence type="ECO:0000256" key="4">
    <source>
        <dbReference type="ARBA" id="ARBA00023004"/>
    </source>
</evidence>
<evidence type="ECO:0000313" key="7">
    <source>
        <dbReference type="Proteomes" id="UP000198964"/>
    </source>
</evidence>
<dbReference type="RefSeq" id="WP_093921043.1">
    <property type="nucleotide sequence ID" value="NZ_FONW01000011.1"/>
</dbReference>
<dbReference type="GO" id="GO:0005737">
    <property type="term" value="C:cytoplasm"/>
    <property type="evidence" value="ECO:0007669"/>
    <property type="project" value="UniProtKB-SubCell"/>
</dbReference>
<keyword evidence="7" id="KW-1185">Reference proteome</keyword>
<proteinExistence type="predicted"/>
<keyword evidence="3" id="KW-0479">Metal-binding</keyword>
<keyword evidence="4" id="KW-0408">Iron</keyword>
<evidence type="ECO:0000256" key="3">
    <source>
        <dbReference type="ARBA" id="ARBA00022723"/>
    </source>
</evidence>
<dbReference type="Pfam" id="PF01814">
    <property type="entry name" value="Hemerythrin"/>
    <property type="match status" value="1"/>
</dbReference>
<dbReference type="PANTHER" id="PTHR36438:SF1">
    <property type="entry name" value="IRON-SULFUR CLUSTER REPAIR PROTEIN YTFE"/>
    <property type="match status" value="1"/>
</dbReference>
<evidence type="ECO:0000259" key="5">
    <source>
        <dbReference type="Pfam" id="PF01814"/>
    </source>
</evidence>
<dbReference type="AlphaFoldDB" id="A0A1I2KCP3"/>
<dbReference type="Gene3D" id="1.20.120.520">
    <property type="entry name" value="nmb1532 protein domain like"/>
    <property type="match status" value="1"/>
</dbReference>
<organism evidence="6 7">
    <name type="scientific">Sunxiuqinia elliptica</name>
    <dbReference type="NCBI Taxonomy" id="655355"/>
    <lineage>
        <taxon>Bacteria</taxon>
        <taxon>Pseudomonadati</taxon>
        <taxon>Bacteroidota</taxon>
        <taxon>Bacteroidia</taxon>
        <taxon>Marinilabiliales</taxon>
        <taxon>Prolixibacteraceae</taxon>
        <taxon>Sunxiuqinia</taxon>
    </lineage>
</organism>
<dbReference type="Proteomes" id="UP000198964">
    <property type="component" value="Unassembled WGS sequence"/>
</dbReference>
<name>A0A1I2KCP3_9BACT</name>
<evidence type="ECO:0000256" key="1">
    <source>
        <dbReference type="ARBA" id="ARBA00004496"/>
    </source>
</evidence>
<keyword evidence="2" id="KW-0963">Cytoplasm</keyword>
<dbReference type="STRING" id="655355.SAMN05216283_11131"/>
<evidence type="ECO:0000256" key="2">
    <source>
        <dbReference type="ARBA" id="ARBA00022490"/>
    </source>
</evidence>
<dbReference type="PANTHER" id="PTHR36438">
    <property type="entry name" value="IRON-SULFUR CLUSTER REPAIR PROTEIN YTFE"/>
    <property type="match status" value="1"/>
</dbReference>
<gene>
    <name evidence="6" type="ORF">SAMN05216283_11131</name>
</gene>
<reference evidence="6 7" key="1">
    <citation type="submission" date="2016-10" db="EMBL/GenBank/DDBJ databases">
        <authorList>
            <person name="de Groot N.N."/>
        </authorList>
    </citation>
    <scope>NUCLEOTIDE SEQUENCE [LARGE SCALE GENOMIC DNA]</scope>
    <source>
        <strain evidence="6 7">CGMCC 1.9156</strain>
    </source>
</reference>
<dbReference type="GO" id="GO:0046872">
    <property type="term" value="F:metal ion binding"/>
    <property type="evidence" value="ECO:0007669"/>
    <property type="project" value="UniProtKB-KW"/>
</dbReference>
<feature type="domain" description="Hemerythrin-like" evidence="5">
    <location>
        <begin position="79"/>
        <end position="221"/>
    </location>
</feature>
<accession>A0A1I2KCP3</accession>
<dbReference type="InterPro" id="IPR019903">
    <property type="entry name" value="RIC_family"/>
</dbReference>
<dbReference type="InterPro" id="IPR012312">
    <property type="entry name" value="Hemerythrin-like"/>
</dbReference>
<dbReference type="EMBL" id="FONW01000011">
    <property type="protein sequence ID" value="SFF62716.1"/>
    <property type="molecule type" value="Genomic_DNA"/>
</dbReference>
<sequence>MELFSQEDKMSSLISRNYTLLPVINRFGIRLGFKEKTIAEVCRENDINTDFFLAIVNTYTDENYFPEAELLSFSPVLLIDYLKNTHRYYIEYVLPKIEQLLNQVLLSCKDNCSSLKMISTFYQKYKAELLLHLQLEDEKVFPYIIDLYKHKKLNTNGSSIEVIENEHTNVEVKLSDLKSLIIRHMPPNYDDNTMNEFLTALFQFENDLNDHARIEDHILITQVLEFEKELRK</sequence>
<evidence type="ECO:0000313" key="6">
    <source>
        <dbReference type="EMBL" id="SFF62716.1"/>
    </source>
</evidence>
<protein>
    <submittedName>
        <fullName evidence="6">Regulator of cell morphogenesis and NO signaling</fullName>
    </submittedName>
</protein>